<keyword evidence="2" id="KW-1185">Reference proteome</keyword>
<dbReference type="Gene3D" id="2.160.10.10">
    <property type="entry name" value="Hexapeptide repeat proteins"/>
    <property type="match status" value="1"/>
</dbReference>
<dbReference type="Pfam" id="PF00132">
    <property type="entry name" value="Hexapep"/>
    <property type="match status" value="1"/>
</dbReference>
<keyword evidence="1" id="KW-0012">Acyltransferase</keyword>
<proteinExistence type="predicted"/>
<dbReference type="Proteomes" id="UP001595900">
    <property type="component" value="Unassembled WGS sequence"/>
</dbReference>
<dbReference type="PANTHER" id="PTHR23416">
    <property type="entry name" value="SIALIC ACID SYNTHASE-RELATED"/>
    <property type="match status" value="1"/>
</dbReference>
<evidence type="ECO:0000313" key="1">
    <source>
        <dbReference type="EMBL" id="MFC4243691.1"/>
    </source>
</evidence>
<comment type="caution">
    <text evidence="1">The sequence shown here is derived from an EMBL/GenBank/DDBJ whole genome shotgun (WGS) entry which is preliminary data.</text>
</comment>
<accession>A0ABV8Q5S9</accession>
<dbReference type="InterPro" id="IPR001451">
    <property type="entry name" value="Hexapep"/>
</dbReference>
<evidence type="ECO:0000313" key="2">
    <source>
        <dbReference type="Proteomes" id="UP001595900"/>
    </source>
</evidence>
<dbReference type="EMBL" id="JBHSCN010000005">
    <property type="protein sequence ID" value="MFC4243691.1"/>
    <property type="molecule type" value="Genomic_DNA"/>
</dbReference>
<dbReference type="GO" id="GO:0016746">
    <property type="term" value="F:acyltransferase activity"/>
    <property type="evidence" value="ECO:0007669"/>
    <property type="project" value="UniProtKB-KW"/>
</dbReference>
<dbReference type="RefSeq" id="WP_390228771.1">
    <property type="nucleotide sequence ID" value="NZ_JBHSCN010000005.1"/>
</dbReference>
<dbReference type="SUPFAM" id="SSF51161">
    <property type="entry name" value="Trimeric LpxA-like enzymes"/>
    <property type="match status" value="1"/>
</dbReference>
<dbReference type="InterPro" id="IPR051159">
    <property type="entry name" value="Hexapeptide_acetyltransf"/>
</dbReference>
<organism evidence="1 2">
    <name type="scientific">Gryllotalpicola reticulitermitis</name>
    <dbReference type="NCBI Taxonomy" id="1184153"/>
    <lineage>
        <taxon>Bacteria</taxon>
        <taxon>Bacillati</taxon>
        <taxon>Actinomycetota</taxon>
        <taxon>Actinomycetes</taxon>
        <taxon>Micrococcales</taxon>
        <taxon>Microbacteriaceae</taxon>
        <taxon>Gryllotalpicola</taxon>
    </lineage>
</organism>
<name>A0ABV8Q5S9_9MICO</name>
<protein>
    <submittedName>
        <fullName evidence="1">Acyltransferase</fullName>
    </submittedName>
</protein>
<dbReference type="CDD" id="cd04647">
    <property type="entry name" value="LbH_MAT_like"/>
    <property type="match status" value="1"/>
</dbReference>
<keyword evidence="1" id="KW-0808">Transferase</keyword>
<gene>
    <name evidence="1" type="ORF">ACFOYW_09925</name>
</gene>
<reference evidence="2" key="1">
    <citation type="journal article" date="2019" name="Int. J. Syst. Evol. Microbiol.">
        <title>The Global Catalogue of Microorganisms (GCM) 10K type strain sequencing project: providing services to taxonomists for standard genome sequencing and annotation.</title>
        <authorList>
            <consortium name="The Broad Institute Genomics Platform"/>
            <consortium name="The Broad Institute Genome Sequencing Center for Infectious Disease"/>
            <person name="Wu L."/>
            <person name="Ma J."/>
        </authorList>
    </citation>
    <scope>NUCLEOTIDE SEQUENCE [LARGE SCALE GENOMIC DNA]</scope>
    <source>
        <strain evidence="2">CGMCC 1.10363</strain>
    </source>
</reference>
<dbReference type="InterPro" id="IPR011004">
    <property type="entry name" value="Trimer_LpxA-like_sf"/>
</dbReference>
<sequence>MSTPRRRAVLNTLANLPVFTSAQRARLLRRAGVASGAGTQFEQGFRVAGPSTLHIGRDCYFGFNSFIDCEAEVTIGNGSGLAEGARIISSDHDILPPDAVRMTGPTKPNAVTIGNQVWIGAGATVLSGLHVADRCIIGAGAVLTRDTAPGGVYAGVPARRISDVPNTFANTSEPTP</sequence>